<dbReference type="CDD" id="cd03190">
    <property type="entry name" value="GST_C_Omega_like"/>
    <property type="match status" value="1"/>
</dbReference>
<dbReference type="Proteomes" id="UP000243081">
    <property type="component" value="Unassembled WGS sequence"/>
</dbReference>
<dbReference type="SUPFAM" id="SSF52833">
    <property type="entry name" value="Thioredoxin-like"/>
    <property type="match status" value="1"/>
</dbReference>
<name>A0A179IGD4_CORDF</name>
<keyword evidence="4" id="KW-1185">Reference proteome</keyword>
<dbReference type="PROSITE" id="PS50405">
    <property type="entry name" value="GST_CTER"/>
    <property type="match status" value="1"/>
</dbReference>
<evidence type="ECO:0000313" key="4">
    <source>
        <dbReference type="Proteomes" id="UP000243081"/>
    </source>
</evidence>
<comment type="similarity">
    <text evidence="1">Belongs to the GST superfamily.</text>
</comment>
<dbReference type="Gene3D" id="1.20.1050.10">
    <property type="match status" value="1"/>
</dbReference>
<dbReference type="SUPFAM" id="SSF47616">
    <property type="entry name" value="GST C-terminal domain-like"/>
    <property type="match status" value="1"/>
</dbReference>
<dbReference type="Pfam" id="PF13410">
    <property type="entry name" value="GST_C_2"/>
    <property type="match status" value="1"/>
</dbReference>
<dbReference type="FunFam" id="3.40.30.10:FF:000162">
    <property type="entry name" value="Glutathione S-transferase Gst3"/>
    <property type="match status" value="1"/>
</dbReference>
<dbReference type="InterPro" id="IPR010987">
    <property type="entry name" value="Glutathione-S-Trfase_C-like"/>
</dbReference>
<accession>A0A179IGD4</accession>
<dbReference type="InterPro" id="IPR036249">
    <property type="entry name" value="Thioredoxin-like_sf"/>
</dbReference>
<dbReference type="InterPro" id="IPR016639">
    <property type="entry name" value="GST_Omega/GSH"/>
</dbReference>
<dbReference type="GO" id="GO:0004364">
    <property type="term" value="F:glutathione transferase activity"/>
    <property type="evidence" value="ECO:0007669"/>
    <property type="project" value="InterPro"/>
</dbReference>
<dbReference type="Gene3D" id="3.40.30.10">
    <property type="entry name" value="Glutaredoxin"/>
    <property type="match status" value="1"/>
</dbReference>
<comment type="caution">
    <text evidence="3">The sequence shown here is derived from an EMBL/GenBank/DDBJ whole genome shotgun (WGS) entry which is preliminary data.</text>
</comment>
<proteinExistence type="inferred from homology"/>
<feature type="domain" description="GST C-terminal" evidence="2">
    <location>
        <begin position="237"/>
        <end position="377"/>
    </location>
</feature>
<dbReference type="SFLD" id="SFLDG01206">
    <property type="entry name" value="Xi.1"/>
    <property type="match status" value="1"/>
</dbReference>
<sequence>MNIAQLSRPTLTHQSVVFRTVAKLAAPSSSRIRLLHSAGSPQLPATPQFRAPSYTAAPFTTYALKMATPAKITDWVDRSDKSGEFKRQVSSFRDHISRDAGAKYPPEKDRYHLFVSYACPWAHRTLIARQLKGLDKFITFSVVHWHLADGGWRFVTKDEKEPGENVIPDPIEGHEAFTHLRQVYFESDKDFSGRFTVPVLYDKKTKQIVNNESSEILRIFGSEKEKNTDAKQFDDLLDQEHRGIDIYPEALRNDIEDAHKWQYDLINNGVYKSGFATTAEAYERNVTALFEALDRAEKHLQGQKEGPYYFGKTLTEVDIRLYVTIIRFDPVYVQHFKCNIRDIRSGYPAIHRWMRNLYWKLPAFKDTTQFEHIKWHYTRSHTQINPLSITPVGPLPNILPLEEEVPAVAAALK</sequence>
<dbReference type="EMBL" id="LUKN01001036">
    <property type="protein sequence ID" value="OAR01696.1"/>
    <property type="molecule type" value="Genomic_DNA"/>
</dbReference>
<evidence type="ECO:0000313" key="3">
    <source>
        <dbReference type="EMBL" id="OAR01696.1"/>
    </source>
</evidence>
<protein>
    <recommendedName>
        <fullName evidence="2">GST C-terminal domain-containing protein</fullName>
    </recommendedName>
</protein>
<dbReference type="AlphaFoldDB" id="A0A179IGD4"/>
<reference evidence="3 4" key="1">
    <citation type="submission" date="2016-03" db="EMBL/GenBank/DDBJ databases">
        <title>Fine-scale spatial genetic structure of a fungal parasite of coffee scale insects.</title>
        <authorList>
            <person name="Jackson D."/>
            <person name="Zemenick K.A."/>
            <person name="Malloure B."/>
            <person name="Quandt C.A."/>
            <person name="James T.Y."/>
        </authorList>
    </citation>
    <scope>NUCLEOTIDE SEQUENCE [LARGE SCALE GENOMIC DNA]</scope>
    <source>
        <strain evidence="3 4">UM487</strain>
    </source>
</reference>
<dbReference type="SFLD" id="SFLDS00019">
    <property type="entry name" value="Glutathione_Transferase_(cytos"/>
    <property type="match status" value="1"/>
</dbReference>
<dbReference type="OrthoDB" id="2309723at2759"/>
<dbReference type="InterPro" id="IPR047047">
    <property type="entry name" value="GST_Omega-like_C"/>
</dbReference>
<dbReference type="Pfam" id="PF13409">
    <property type="entry name" value="GST_N_2"/>
    <property type="match status" value="1"/>
</dbReference>
<organism evidence="3 4">
    <name type="scientific">Cordyceps confragosa</name>
    <name type="common">Lecanicillium lecanii</name>
    <dbReference type="NCBI Taxonomy" id="2714763"/>
    <lineage>
        <taxon>Eukaryota</taxon>
        <taxon>Fungi</taxon>
        <taxon>Dikarya</taxon>
        <taxon>Ascomycota</taxon>
        <taxon>Pezizomycotina</taxon>
        <taxon>Sordariomycetes</taxon>
        <taxon>Hypocreomycetidae</taxon>
        <taxon>Hypocreales</taxon>
        <taxon>Cordycipitaceae</taxon>
        <taxon>Akanthomyces</taxon>
    </lineage>
</organism>
<dbReference type="GO" id="GO:0005737">
    <property type="term" value="C:cytoplasm"/>
    <property type="evidence" value="ECO:0007669"/>
    <property type="project" value="TreeGrafter"/>
</dbReference>
<dbReference type="PANTHER" id="PTHR32419:SF6">
    <property type="entry name" value="GLUTATHIONE S-TRANSFERASE OMEGA-LIKE 1-RELATED"/>
    <property type="match status" value="1"/>
</dbReference>
<evidence type="ECO:0000259" key="2">
    <source>
        <dbReference type="PROSITE" id="PS50405"/>
    </source>
</evidence>
<dbReference type="InterPro" id="IPR036282">
    <property type="entry name" value="Glutathione-S-Trfase_C_sf"/>
</dbReference>
<dbReference type="PANTHER" id="PTHR32419">
    <property type="entry name" value="GLUTATHIONYL-HYDROQUINONE REDUCTASE"/>
    <property type="match status" value="1"/>
</dbReference>
<gene>
    <name evidence="3" type="ORF">LLEC1_06684</name>
</gene>
<dbReference type="SFLD" id="SFLDG01148">
    <property type="entry name" value="Xi_(cytGST)"/>
    <property type="match status" value="1"/>
</dbReference>
<dbReference type="InterPro" id="IPR004045">
    <property type="entry name" value="Glutathione_S-Trfase_N"/>
</dbReference>
<dbReference type="OMA" id="PWANRAI"/>
<evidence type="ECO:0000256" key="1">
    <source>
        <dbReference type="ARBA" id="ARBA00007409"/>
    </source>
</evidence>
<dbReference type="InterPro" id="IPR040079">
    <property type="entry name" value="Glutathione_S-Trfase"/>
</dbReference>